<gene>
    <name evidence="1" type="ORF">EYF80_013126</name>
</gene>
<protein>
    <submittedName>
        <fullName evidence="1">Uncharacterized protein</fullName>
    </submittedName>
</protein>
<evidence type="ECO:0000313" key="1">
    <source>
        <dbReference type="EMBL" id="TNN76674.1"/>
    </source>
</evidence>
<dbReference type="AlphaFoldDB" id="A0A4Z2IGV2"/>
<organism evidence="1 2">
    <name type="scientific">Liparis tanakae</name>
    <name type="common">Tanaka's snailfish</name>
    <dbReference type="NCBI Taxonomy" id="230148"/>
    <lineage>
        <taxon>Eukaryota</taxon>
        <taxon>Metazoa</taxon>
        <taxon>Chordata</taxon>
        <taxon>Craniata</taxon>
        <taxon>Vertebrata</taxon>
        <taxon>Euteleostomi</taxon>
        <taxon>Actinopterygii</taxon>
        <taxon>Neopterygii</taxon>
        <taxon>Teleostei</taxon>
        <taxon>Neoteleostei</taxon>
        <taxon>Acanthomorphata</taxon>
        <taxon>Eupercaria</taxon>
        <taxon>Perciformes</taxon>
        <taxon>Cottioidei</taxon>
        <taxon>Cottales</taxon>
        <taxon>Liparidae</taxon>
        <taxon>Liparis</taxon>
    </lineage>
</organism>
<evidence type="ECO:0000313" key="2">
    <source>
        <dbReference type="Proteomes" id="UP000314294"/>
    </source>
</evidence>
<keyword evidence="2" id="KW-1185">Reference proteome</keyword>
<reference evidence="1 2" key="1">
    <citation type="submission" date="2019-03" db="EMBL/GenBank/DDBJ databases">
        <title>First draft genome of Liparis tanakae, snailfish: a comprehensive survey of snailfish specific genes.</title>
        <authorList>
            <person name="Kim W."/>
            <person name="Song I."/>
            <person name="Jeong J.-H."/>
            <person name="Kim D."/>
            <person name="Kim S."/>
            <person name="Ryu S."/>
            <person name="Song J.Y."/>
            <person name="Lee S.K."/>
        </authorList>
    </citation>
    <scope>NUCLEOTIDE SEQUENCE [LARGE SCALE GENOMIC DNA]</scope>
    <source>
        <tissue evidence="1">Muscle</tissue>
    </source>
</reference>
<accession>A0A4Z2IGV2</accession>
<name>A0A4Z2IGV2_9TELE</name>
<proteinExistence type="predicted"/>
<comment type="caution">
    <text evidence="1">The sequence shown here is derived from an EMBL/GenBank/DDBJ whole genome shotgun (WGS) entry which is preliminary data.</text>
</comment>
<dbReference type="EMBL" id="SRLO01000091">
    <property type="protein sequence ID" value="TNN76674.1"/>
    <property type="molecule type" value="Genomic_DNA"/>
</dbReference>
<sequence length="604" mass="63262">MQQVSDLMALTMADAPSHQNRVFIGDLLSSGSSSDLVESVLRQGTFGAVAECMNIPDKKMPDLPSGQRERLRRAVPLLILNMPLGPRKASLSHPPMLLTVSKSLYTALSFSCFLPCSPLLLLLRSTMPATRTSTRAARTQETVRVAEEGCEVWRSAGLKLGCSVNSQLGPMKPLGHWHTGPVKWVKQVPPFWHGRAPQASERTLQFLPGAGAGVVVHTVLARASVLARGRGAVIHVHLAVGTGEARLTAAQDALAEVQAFPTCRTQRDQECYMSRSLHELVKRRCKSVRSESSHFGHQVSPLTVQTGPVAAAVQLLLAVGAGVAGGAAASVAAGRRLHTGAAVEARPVGARHGDDLAVLAVEALRAGVAVALVGLQLTVGASIAGPAGAGVAALARVGAGGSVGTGLVVGAIVEVLVAEEPPPALLAAALPRLAARPVEAARVADALLAGGALPAHAARVVAQRVIPRPAVLGTSVSEVVLVAEDVVGVAQLALLAEVHVLGPVFSDGKPPPSRQAAHKWKGTLMGALLEMEVWSALMTLVCPVPKVHGGSAEITSSGCFRQILKKMWQSRCLLQMRCAVWNELIFNSNTPEDKTCNGKKKRRK</sequence>
<dbReference type="Proteomes" id="UP000314294">
    <property type="component" value="Unassembled WGS sequence"/>
</dbReference>